<proteinExistence type="predicted"/>
<feature type="domain" description="N-acetyltransferase" evidence="1">
    <location>
        <begin position="14"/>
        <end position="174"/>
    </location>
</feature>
<accession>A0AAE4B926</accession>
<gene>
    <name evidence="2" type="ORF">FO508_04650</name>
</gene>
<organism evidence="2 3">
    <name type="scientific">Bacillus pumilus</name>
    <name type="common">Bacillus mesentericus</name>
    <dbReference type="NCBI Taxonomy" id="1408"/>
    <lineage>
        <taxon>Bacteria</taxon>
        <taxon>Bacillati</taxon>
        <taxon>Bacillota</taxon>
        <taxon>Bacilli</taxon>
        <taxon>Bacillales</taxon>
        <taxon>Bacillaceae</taxon>
        <taxon>Bacillus</taxon>
    </lineage>
</organism>
<dbReference type="PROSITE" id="PS51186">
    <property type="entry name" value="GNAT"/>
    <property type="match status" value="1"/>
</dbReference>
<dbReference type="AlphaFoldDB" id="A0AAE4B926"/>
<dbReference type="InterPro" id="IPR000182">
    <property type="entry name" value="GNAT_dom"/>
</dbReference>
<dbReference type="PANTHER" id="PTHR43610">
    <property type="entry name" value="BLL6696 PROTEIN"/>
    <property type="match status" value="1"/>
</dbReference>
<sequence>MMEITPVVLIGDRVKIQPMEDYHVQELFDAGNNPDIWAHMPMRVQSIEDIKSLVNGALQAREQGSEFPFVILDKNSGKIVGSTRFLNISIPNRNLEIGWTWLSPTVWRTRINTECKYLLLKHCFETLGTIRVQLKTDSRNVRSQQAIERLGLVKEGVLRNHMVMPDGYLRDSVYYSVIDQEWVLVKDKLESMLQ</sequence>
<protein>
    <submittedName>
        <fullName evidence="2">GNAT family N-acetyltransferase</fullName>
    </submittedName>
</protein>
<dbReference type="Gene3D" id="3.40.630.30">
    <property type="match status" value="1"/>
</dbReference>
<dbReference type="Pfam" id="PF13302">
    <property type="entry name" value="Acetyltransf_3"/>
    <property type="match status" value="1"/>
</dbReference>
<dbReference type="InterPro" id="IPR016181">
    <property type="entry name" value="Acyl_CoA_acyltransferase"/>
</dbReference>
<name>A0AAE4B926_BACPU</name>
<dbReference type="SUPFAM" id="SSF55729">
    <property type="entry name" value="Acyl-CoA N-acyltransferases (Nat)"/>
    <property type="match status" value="1"/>
</dbReference>
<dbReference type="Proteomes" id="UP001182042">
    <property type="component" value="Unassembled WGS sequence"/>
</dbReference>
<evidence type="ECO:0000259" key="1">
    <source>
        <dbReference type="PROSITE" id="PS51186"/>
    </source>
</evidence>
<reference evidence="2" key="1">
    <citation type="submission" date="2019-07" db="EMBL/GenBank/DDBJ databases">
        <title>Phylogenomic Reclassification of ATCC Bacillus Strains and Various Taxa within the Genus Bacillus.</title>
        <authorList>
            <person name="Riojas M.A."/>
            <person name="Frank A.M."/>
            <person name="Fenn S.L."/>
            <person name="King S."/>
            <person name="Brower S."/>
            <person name="Hazbon M.H."/>
        </authorList>
    </citation>
    <scope>NUCLEOTIDE SEQUENCE</scope>
    <source>
        <strain evidence="2">ATCC 27142</strain>
    </source>
</reference>
<dbReference type="PANTHER" id="PTHR43610:SF1">
    <property type="entry name" value="N-ACETYLTRANSFERASE DOMAIN-CONTAINING PROTEIN"/>
    <property type="match status" value="1"/>
</dbReference>
<evidence type="ECO:0000313" key="3">
    <source>
        <dbReference type="Proteomes" id="UP001182042"/>
    </source>
</evidence>
<dbReference type="EMBL" id="VKQA01000001">
    <property type="protein sequence ID" value="MDR4249639.1"/>
    <property type="molecule type" value="Genomic_DNA"/>
</dbReference>
<comment type="caution">
    <text evidence="2">The sequence shown here is derived from an EMBL/GenBank/DDBJ whole genome shotgun (WGS) entry which is preliminary data.</text>
</comment>
<dbReference type="GO" id="GO:0016747">
    <property type="term" value="F:acyltransferase activity, transferring groups other than amino-acyl groups"/>
    <property type="evidence" value="ECO:0007669"/>
    <property type="project" value="InterPro"/>
</dbReference>
<evidence type="ECO:0000313" key="2">
    <source>
        <dbReference type="EMBL" id="MDR4249639.1"/>
    </source>
</evidence>